<dbReference type="PROSITE" id="PS00150">
    <property type="entry name" value="ACYLPHOSPHATASE_1"/>
    <property type="match status" value="1"/>
</dbReference>
<evidence type="ECO:0000256" key="4">
    <source>
        <dbReference type="ARBA" id="ARBA00047645"/>
    </source>
</evidence>
<feature type="active site" evidence="5">
    <location>
        <position position="36"/>
    </location>
</feature>
<evidence type="ECO:0000256" key="3">
    <source>
        <dbReference type="ARBA" id="ARBA00015991"/>
    </source>
</evidence>
<comment type="similarity">
    <text evidence="1 6">Belongs to the acylphosphatase family.</text>
</comment>
<proteinExistence type="inferred from homology"/>
<dbReference type="PANTHER" id="PTHR47268:SF4">
    <property type="entry name" value="ACYLPHOSPHATASE"/>
    <property type="match status" value="1"/>
</dbReference>
<evidence type="ECO:0000256" key="6">
    <source>
        <dbReference type="RuleBase" id="RU004168"/>
    </source>
</evidence>
<keyword evidence="5" id="KW-0378">Hydrolase</keyword>
<dbReference type="InterPro" id="IPR017968">
    <property type="entry name" value="Acylphosphatase_CS"/>
</dbReference>
<dbReference type="EMBL" id="JANHNZ010000001">
    <property type="protein sequence ID" value="MCQ9209089.1"/>
    <property type="molecule type" value="Genomic_DNA"/>
</dbReference>
<protein>
    <recommendedName>
        <fullName evidence="3 5">acylphosphatase</fullName>
        <ecNumber evidence="2 5">3.6.1.7</ecNumber>
    </recommendedName>
</protein>
<accession>A0ABT1WLD6</accession>
<reference evidence="8" key="2">
    <citation type="journal article" date="2023" name="Curr. Microbiol.">
        <title>Granulicatella seriolae sp. nov., a Novel Facultative Anaerobe Isolated from Yellowtail Marine Fish.</title>
        <authorList>
            <person name="Lee M."/>
            <person name="Choi Y.J."/>
            <person name="Farooq A."/>
            <person name="Jeong J.B."/>
            <person name="Jung M.Y."/>
        </authorList>
    </citation>
    <scope>NUCLEOTIDE SEQUENCE</scope>
    <source>
        <strain evidence="8">S8</strain>
    </source>
</reference>
<dbReference type="Proteomes" id="UP001059480">
    <property type="component" value="Unassembled WGS sequence"/>
</dbReference>
<organism evidence="8 9">
    <name type="scientific">Granulicatella seriolae</name>
    <dbReference type="NCBI Taxonomy" id="2967226"/>
    <lineage>
        <taxon>Bacteria</taxon>
        <taxon>Bacillati</taxon>
        <taxon>Bacillota</taxon>
        <taxon>Bacilli</taxon>
        <taxon>Lactobacillales</taxon>
        <taxon>Carnobacteriaceae</taxon>
        <taxon>Granulicatella</taxon>
    </lineage>
</organism>
<dbReference type="PANTHER" id="PTHR47268">
    <property type="entry name" value="ACYLPHOSPHATASE"/>
    <property type="match status" value="1"/>
</dbReference>
<reference evidence="8" key="1">
    <citation type="submission" date="2022-07" db="EMBL/GenBank/DDBJ databases">
        <authorList>
            <person name="Jung M.-Y."/>
            <person name="Lee M."/>
        </authorList>
    </citation>
    <scope>NUCLEOTIDE SEQUENCE</scope>
    <source>
        <strain evidence="8">S8</strain>
    </source>
</reference>
<dbReference type="PROSITE" id="PS51160">
    <property type="entry name" value="ACYLPHOSPHATASE_3"/>
    <property type="match status" value="1"/>
</dbReference>
<feature type="domain" description="Acylphosphatase-like" evidence="7">
    <location>
        <begin position="3"/>
        <end position="91"/>
    </location>
</feature>
<comment type="catalytic activity">
    <reaction evidence="4 5">
        <text>an acyl phosphate + H2O = a carboxylate + phosphate + H(+)</text>
        <dbReference type="Rhea" id="RHEA:14965"/>
        <dbReference type="ChEBI" id="CHEBI:15377"/>
        <dbReference type="ChEBI" id="CHEBI:15378"/>
        <dbReference type="ChEBI" id="CHEBI:29067"/>
        <dbReference type="ChEBI" id="CHEBI:43474"/>
        <dbReference type="ChEBI" id="CHEBI:59918"/>
        <dbReference type="EC" id="3.6.1.7"/>
    </reaction>
</comment>
<dbReference type="RefSeq" id="WP_256944200.1">
    <property type="nucleotide sequence ID" value="NZ_JANHNZ010000001.1"/>
</dbReference>
<dbReference type="InterPro" id="IPR001792">
    <property type="entry name" value="Acylphosphatase-like_dom"/>
</dbReference>
<evidence type="ECO:0000313" key="9">
    <source>
        <dbReference type="Proteomes" id="UP001059480"/>
    </source>
</evidence>
<dbReference type="InterPro" id="IPR020456">
    <property type="entry name" value="Acylphosphatase"/>
</dbReference>
<comment type="caution">
    <text evidence="8">The sequence shown here is derived from an EMBL/GenBank/DDBJ whole genome shotgun (WGS) entry which is preliminary data.</text>
</comment>
<evidence type="ECO:0000256" key="2">
    <source>
        <dbReference type="ARBA" id="ARBA00012150"/>
    </source>
</evidence>
<evidence type="ECO:0000256" key="1">
    <source>
        <dbReference type="ARBA" id="ARBA00005614"/>
    </source>
</evidence>
<gene>
    <name evidence="8" type="ORF">NPA36_00715</name>
</gene>
<name>A0ABT1WLD6_9LACT</name>
<dbReference type="Pfam" id="PF00708">
    <property type="entry name" value="Acylphosphatase"/>
    <property type="match status" value="1"/>
</dbReference>
<dbReference type="EC" id="3.6.1.7" evidence="2 5"/>
<keyword evidence="9" id="KW-1185">Reference proteome</keyword>
<reference evidence="8" key="3">
    <citation type="journal article" date="2023" name="Microbiol. Resour. Announc.">
        <title>Draft Genome Sequence of Granulicatella sp. Strain S8, Isolated from a Marine Fish, Seriola quinqueradiata.</title>
        <authorList>
            <person name="Lee M."/>
            <person name="Farooq A."/>
            <person name="Jeong J.B."/>
            <person name="Jung M.Y."/>
        </authorList>
    </citation>
    <scope>NUCLEOTIDE SEQUENCE</scope>
    <source>
        <strain evidence="8">S8</strain>
    </source>
</reference>
<feature type="active site" evidence="5">
    <location>
        <position position="18"/>
    </location>
</feature>
<evidence type="ECO:0000313" key="8">
    <source>
        <dbReference type="EMBL" id="MCQ9209089.1"/>
    </source>
</evidence>
<evidence type="ECO:0000259" key="7">
    <source>
        <dbReference type="PROSITE" id="PS51160"/>
    </source>
</evidence>
<dbReference type="InterPro" id="IPR036046">
    <property type="entry name" value="Acylphosphatase-like_dom_sf"/>
</dbReference>
<dbReference type="SUPFAM" id="SSF54975">
    <property type="entry name" value="Acylphosphatase/BLUF domain-like"/>
    <property type="match status" value="1"/>
</dbReference>
<evidence type="ECO:0000256" key="5">
    <source>
        <dbReference type="PROSITE-ProRule" id="PRU00520"/>
    </source>
</evidence>
<sequence>METISIRVYGRVQGVGFRYFTKLLADKMTIRGTVENKIDGSVKIIAQAEPDLLEAFLLEVKKSPAPYGKVTKTEVERIQENKEYTNFKVTN</sequence>
<dbReference type="Gene3D" id="3.30.70.100">
    <property type="match status" value="1"/>
</dbReference>